<dbReference type="EMBL" id="CAUYUJ010009946">
    <property type="protein sequence ID" value="CAK0828103.1"/>
    <property type="molecule type" value="Genomic_DNA"/>
</dbReference>
<evidence type="ECO:0000256" key="2">
    <source>
        <dbReference type="ARBA" id="ARBA00022771"/>
    </source>
</evidence>
<dbReference type="InterPro" id="IPR036443">
    <property type="entry name" value="Znf_RanBP2_sf"/>
</dbReference>
<name>A0ABN9X342_9DINO</name>
<sequence length="299" mass="33538">MLKLLVPGAVFIQVAEWKCLNEQCQYINFGFWRSCGMCQSTPPEETMIMQKRQLEELPRVGQLNEEEEPLDKVRGLPSLVQELALDSDELVAGPQVGDLERQDTVAGLPDVDVADYIRDPLHYTFAAWRKALAYQQIKFEYCDSASRLDPFDNDIEGDACDHNAHAKGSTAKEMVEYWVAVHNRYEQLEDDFGETAQEAALQLKDREHLDTASVTHCGGSMMAVMPSPELPPVPALDKVEHSIGEHSDLKENGKTEEKTCTDEFRQTVASIFASFSNSLAFDRARALQNLKELLGEPEG</sequence>
<keyword evidence="7" id="KW-1185">Reference proteome</keyword>
<keyword evidence="1" id="KW-0479">Metal-binding</keyword>
<dbReference type="SUPFAM" id="SSF90209">
    <property type="entry name" value="Ran binding protein zinc finger-like"/>
    <property type="match status" value="1"/>
</dbReference>
<comment type="caution">
    <text evidence="6">The sequence shown here is derived from an EMBL/GenBank/DDBJ whole genome shotgun (WGS) entry which is preliminary data.</text>
</comment>
<keyword evidence="3" id="KW-0862">Zinc</keyword>
<evidence type="ECO:0000313" key="5">
    <source>
        <dbReference type="EMBL" id="CAK0828103.1"/>
    </source>
</evidence>
<accession>A0ABN9X342</accession>
<dbReference type="EMBL" id="CAUYUJ010019710">
    <property type="protein sequence ID" value="CAK0893105.1"/>
    <property type="molecule type" value="Genomic_DNA"/>
</dbReference>
<feature type="domain" description="RanBP2-type" evidence="4">
    <location>
        <begin position="17"/>
        <end position="38"/>
    </location>
</feature>
<evidence type="ECO:0000259" key="4">
    <source>
        <dbReference type="PROSITE" id="PS01358"/>
    </source>
</evidence>
<organism evidence="6 7">
    <name type="scientific">Prorocentrum cordatum</name>
    <dbReference type="NCBI Taxonomy" id="2364126"/>
    <lineage>
        <taxon>Eukaryota</taxon>
        <taxon>Sar</taxon>
        <taxon>Alveolata</taxon>
        <taxon>Dinophyceae</taxon>
        <taxon>Prorocentrales</taxon>
        <taxon>Prorocentraceae</taxon>
        <taxon>Prorocentrum</taxon>
    </lineage>
</organism>
<dbReference type="PROSITE" id="PS01358">
    <property type="entry name" value="ZF_RANBP2_1"/>
    <property type="match status" value="1"/>
</dbReference>
<dbReference type="Proteomes" id="UP001189429">
    <property type="component" value="Unassembled WGS sequence"/>
</dbReference>
<evidence type="ECO:0000256" key="1">
    <source>
        <dbReference type="ARBA" id="ARBA00022723"/>
    </source>
</evidence>
<proteinExistence type="predicted"/>
<evidence type="ECO:0000313" key="6">
    <source>
        <dbReference type="EMBL" id="CAK0893105.1"/>
    </source>
</evidence>
<reference evidence="6" key="1">
    <citation type="submission" date="2023-10" db="EMBL/GenBank/DDBJ databases">
        <authorList>
            <person name="Chen Y."/>
            <person name="Shah S."/>
            <person name="Dougan E. K."/>
            <person name="Thang M."/>
            <person name="Chan C."/>
        </authorList>
    </citation>
    <scope>NUCLEOTIDE SEQUENCE [LARGE SCALE GENOMIC DNA]</scope>
</reference>
<evidence type="ECO:0000313" key="7">
    <source>
        <dbReference type="Proteomes" id="UP001189429"/>
    </source>
</evidence>
<keyword evidence="2" id="KW-0863">Zinc-finger</keyword>
<dbReference type="InterPro" id="IPR001876">
    <property type="entry name" value="Znf_RanBP2"/>
</dbReference>
<gene>
    <name evidence="5" type="ORF">PCOR1329_LOCUS27437</name>
    <name evidence="6" type="ORF">PCOR1329_LOCUS72564</name>
</gene>
<protein>
    <recommendedName>
        <fullName evidence="4">RanBP2-type domain-containing protein</fullName>
    </recommendedName>
</protein>
<evidence type="ECO:0000256" key="3">
    <source>
        <dbReference type="ARBA" id="ARBA00022833"/>
    </source>
</evidence>